<proteinExistence type="predicted"/>
<evidence type="ECO:0000313" key="1">
    <source>
        <dbReference type="EMBL" id="QQN52257.1"/>
    </source>
</evidence>
<gene>
    <name evidence="1" type="ORF">I6H70_07455</name>
</gene>
<dbReference type="Proteomes" id="UP000595933">
    <property type="component" value="Chromosome"/>
</dbReference>
<reference evidence="1 2" key="1">
    <citation type="submission" date="2020-12" db="EMBL/GenBank/DDBJ databases">
        <title>FDA dAtabase for Regulatory Grade micrObial Sequences (FDA-ARGOS): Supporting development and validation of Infectious Disease Dx tests.</title>
        <authorList>
            <person name="Sproer C."/>
            <person name="Gronow S."/>
            <person name="Severitt S."/>
            <person name="Schroder I."/>
            <person name="Tallon L."/>
            <person name="Sadzewicz L."/>
            <person name="Zhao X."/>
            <person name="Boylan J."/>
            <person name="Ott S."/>
            <person name="Bowen H."/>
            <person name="Vavikolanu K."/>
            <person name="Mehta A."/>
            <person name="Aluvathingal J."/>
            <person name="Nadendla S."/>
            <person name="Lowell S."/>
            <person name="Myers T."/>
            <person name="Yan Y."/>
            <person name="Sichtig H."/>
        </authorList>
    </citation>
    <scope>NUCLEOTIDE SEQUENCE [LARGE SCALE GENOMIC DNA]</scope>
    <source>
        <strain evidence="1 2">FDAARGOS_1013</strain>
    </source>
</reference>
<dbReference type="RefSeq" id="WP_200293422.1">
    <property type="nucleotide sequence ID" value="NZ_CP067013.1"/>
</dbReference>
<protein>
    <submittedName>
        <fullName evidence="1">Uncharacterized protein</fullName>
    </submittedName>
</protein>
<organism evidence="1 2">
    <name type="scientific">Stutzerimonas balearica</name>
    <dbReference type="NCBI Taxonomy" id="74829"/>
    <lineage>
        <taxon>Bacteria</taxon>
        <taxon>Pseudomonadati</taxon>
        <taxon>Pseudomonadota</taxon>
        <taxon>Gammaproteobacteria</taxon>
        <taxon>Pseudomonadales</taxon>
        <taxon>Pseudomonadaceae</taxon>
        <taxon>Stutzerimonas</taxon>
    </lineage>
</organism>
<dbReference type="EMBL" id="CP067013">
    <property type="protein sequence ID" value="QQN52257.1"/>
    <property type="molecule type" value="Genomic_DNA"/>
</dbReference>
<accession>A0A9X7VAG7</accession>
<dbReference type="AlphaFoldDB" id="A0A9X7VAG7"/>
<sequence length="221" mass="24737">MTQNHTAGTLLFKQLKTFNESAVYFGQALEPALLEAIQDCVEDFCSSGSEWHGHFDLENEDWQLAPLDWLIEHEEETDEEEVSFLKQTHKAIIYIDYIEDNDDYWSALFCGVGTTGGEAGFMLDCDGKAFGGKNAWKRCVKQATPQLDQLAKLGFKNQGNGNFFLPVRLNGDALASTWEESGKFDKDDDCFQPVRDALECIAKAVPVFDALMNSCPVKANK</sequence>
<evidence type="ECO:0000313" key="2">
    <source>
        <dbReference type="Proteomes" id="UP000595933"/>
    </source>
</evidence>
<name>A0A9X7VAG7_9GAMM</name>